<dbReference type="RefSeq" id="WP_234866568.1">
    <property type="nucleotide sequence ID" value="NZ_JAKEVY010000003.1"/>
</dbReference>
<dbReference type="InterPro" id="IPR044151">
    <property type="entry name" value="ALDH_KGSADH"/>
</dbReference>
<dbReference type="PANTHER" id="PTHR43353">
    <property type="entry name" value="SUCCINATE-SEMIALDEHYDE DEHYDROGENASE, MITOCHONDRIAL"/>
    <property type="match status" value="1"/>
</dbReference>
<organism evidence="3 4">
    <name type="scientific">Flavihumibacter fluminis</name>
    <dbReference type="NCBI Taxonomy" id="2909236"/>
    <lineage>
        <taxon>Bacteria</taxon>
        <taxon>Pseudomonadati</taxon>
        <taxon>Bacteroidota</taxon>
        <taxon>Chitinophagia</taxon>
        <taxon>Chitinophagales</taxon>
        <taxon>Chitinophagaceae</taxon>
        <taxon>Flavihumibacter</taxon>
    </lineage>
</organism>
<evidence type="ECO:0000256" key="1">
    <source>
        <dbReference type="ARBA" id="ARBA00023002"/>
    </source>
</evidence>
<dbReference type="InterPro" id="IPR016162">
    <property type="entry name" value="Ald_DH_N"/>
</dbReference>
<dbReference type="SUPFAM" id="SSF53720">
    <property type="entry name" value="ALDH-like"/>
    <property type="match status" value="1"/>
</dbReference>
<keyword evidence="1" id="KW-0560">Oxidoreductase</keyword>
<comment type="caution">
    <text evidence="3">The sequence shown here is derived from an EMBL/GenBank/DDBJ whole genome shotgun (WGS) entry which is preliminary data.</text>
</comment>
<gene>
    <name evidence="3" type="ORF">L0U88_13355</name>
</gene>
<evidence type="ECO:0000313" key="4">
    <source>
        <dbReference type="Proteomes" id="UP001200145"/>
    </source>
</evidence>
<dbReference type="InterPro" id="IPR015590">
    <property type="entry name" value="Aldehyde_DH_dom"/>
</dbReference>
<sequence>MLSGLSIIGRNRGAVTAHQLNAKSPVTGQSLPEEFHIASPDEINRALELAAKAAPEFSSLKAEQRAAFLETIGEEIMAIGPALLERAHLETGLPEARLSGERDRTVNQLKLFAAVLREGSWVEAVIDTALPDRKPLPRTDLRKMNVAIGPVAVFAASNFPLAFSTAGGDTAAALAAGCPVIVKAHGSHLGTNELVAIAIQNASIKCGMPDGVFSSLIGEGAALGQQLAKDERIKAIGFTGSFKAGMALFHTATKERKEPIPVYAEMSSINPVLLLPALVKADPEALAAQLAASITLGVGQFCTNPGLLFILEDATTDKLVHALTEALKKAAAGVMLNSSICRSYYTNRTHLKGIAGVKALLEGEDAFDSCKGSAALYEVSAAEFLKQPALQEEIFGPASLLVRCKSKADMLLAIQHMQGQLTGSVFGQLTELDDFRDCITMLQSRVGRLIFNQVPTGVEVCHAMVHGGPFPATTDASSTSVGASSIERFLRPVCWQNCPADFLPEALQNNNPLGIMRKINGQYTRDPITS</sequence>
<dbReference type="Pfam" id="PF00171">
    <property type="entry name" value="Aldedh"/>
    <property type="match status" value="1"/>
</dbReference>
<dbReference type="Proteomes" id="UP001200145">
    <property type="component" value="Unassembled WGS sequence"/>
</dbReference>
<accession>A0ABS9BIT9</accession>
<dbReference type="Gene3D" id="3.40.605.10">
    <property type="entry name" value="Aldehyde Dehydrogenase, Chain A, domain 1"/>
    <property type="match status" value="1"/>
</dbReference>
<dbReference type="InterPro" id="IPR016163">
    <property type="entry name" value="Ald_DH_C"/>
</dbReference>
<keyword evidence="4" id="KW-1185">Reference proteome</keyword>
<evidence type="ECO:0000259" key="2">
    <source>
        <dbReference type="Pfam" id="PF00171"/>
    </source>
</evidence>
<dbReference type="InterPro" id="IPR050740">
    <property type="entry name" value="Aldehyde_DH_Superfamily"/>
</dbReference>
<dbReference type="InterPro" id="IPR016161">
    <property type="entry name" value="Ald_DH/histidinol_DH"/>
</dbReference>
<dbReference type="EMBL" id="JAKEVY010000003">
    <property type="protein sequence ID" value="MCF1715618.1"/>
    <property type="molecule type" value="Genomic_DNA"/>
</dbReference>
<reference evidence="3 4" key="1">
    <citation type="submission" date="2022-01" db="EMBL/GenBank/DDBJ databases">
        <title>Flavihumibacter sp. nov., isolated from sediment of a river.</title>
        <authorList>
            <person name="Liu H."/>
        </authorList>
    </citation>
    <scope>NUCLEOTIDE SEQUENCE [LARGE SCALE GENOMIC DNA]</scope>
    <source>
        <strain evidence="3 4">RY-1</strain>
    </source>
</reference>
<feature type="domain" description="Aldehyde dehydrogenase" evidence="2">
    <location>
        <begin position="20"/>
        <end position="460"/>
    </location>
</feature>
<evidence type="ECO:0000313" key="3">
    <source>
        <dbReference type="EMBL" id="MCF1715618.1"/>
    </source>
</evidence>
<dbReference type="CDD" id="cd07129">
    <property type="entry name" value="ALDH_KGSADH"/>
    <property type="match status" value="1"/>
</dbReference>
<name>A0ABS9BIT9_9BACT</name>
<dbReference type="PANTHER" id="PTHR43353:SF3">
    <property type="entry name" value="ALDEHYDE DEHYDROGENASE-RELATED"/>
    <property type="match status" value="1"/>
</dbReference>
<proteinExistence type="predicted"/>
<protein>
    <submittedName>
        <fullName evidence="3">Aldehyde dehydrogenase (NADP(+))</fullName>
    </submittedName>
</protein>
<dbReference type="Gene3D" id="3.40.309.10">
    <property type="entry name" value="Aldehyde Dehydrogenase, Chain A, domain 2"/>
    <property type="match status" value="1"/>
</dbReference>